<reference evidence="1 2" key="1">
    <citation type="submission" date="2019-10" db="EMBL/GenBank/DDBJ databases">
        <title>Glaciimonas soli sp. nov., a psychrophilic bacterium isolated from the forest soil of a high elevation mountain in Taiwan.</title>
        <authorList>
            <person name="Wang L.-T."/>
            <person name="Shieh W.Y."/>
        </authorList>
    </citation>
    <scope>NUCLEOTIDE SEQUENCE [LARGE SCALE GENOMIC DNA]</scope>
    <source>
        <strain evidence="1 2">GS1</strain>
    </source>
</reference>
<dbReference type="EMBL" id="WINI01000009">
    <property type="protein sequence ID" value="MQR02320.1"/>
    <property type="molecule type" value="Genomic_DNA"/>
</dbReference>
<dbReference type="OrthoDB" id="6696432at2"/>
<comment type="caution">
    <text evidence="1">The sequence shown here is derived from an EMBL/GenBank/DDBJ whole genome shotgun (WGS) entry which is preliminary data.</text>
</comment>
<proteinExistence type="predicted"/>
<sequence length="392" mass="40345">MFDTSVKYLHSAMTDAPVLSGTAGSLLAALDACLINGIGLRTATSLVVVDGIATIAVATNHSAEIGTVIEVAGATPTTLNGQQRVTGITTNAISFATTVANTTALGTITVKNAALAWRKTFSDGNLAAYQPQDVTATNCLLRVDDSGTMTARVAGFESMSDINNGTGKFPNTAQKTGGLNWVKSTTADAVARSWMVFGDSKCVYVCIAASYANTNNYAIYLFGDFTSYKSGDAYGCAIAGAFDDQVWTGSPASGCMGYSVGMTSNGVYVPRSHTAIGGSQPVLRIGASAISGNYNAVNASGTSGYAFGSFPNGADNGLMLCKVLLFVAGAFRGETVGIWHAMQDVGNAFMPKDQVAGTGAMRDKKIIAVRLGGVASATSGTVFFDVTGPWRS</sequence>
<keyword evidence="2" id="KW-1185">Reference proteome</keyword>
<evidence type="ECO:0000313" key="1">
    <source>
        <dbReference type="EMBL" id="MQR02320.1"/>
    </source>
</evidence>
<dbReference type="RefSeq" id="WP_153235950.1">
    <property type="nucleotide sequence ID" value="NZ_WINI01000009.1"/>
</dbReference>
<dbReference type="Proteomes" id="UP000451565">
    <property type="component" value="Unassembled WGS sequence"/>
</dbReference>
<accession>A0A843YT10</accession>
<evidence type="ECO:0000313" key="2">
    <source>
        <dbReference type="Proteomes" id="UP000451565"/>
    </source>
</evidence>
<name>A0A843YT10_9BURK</name>
<gene>
    <name evidence="1" type="ORF">GEV47_16710</name>
</gene>
<protein>
    <submittedName>
        <fullName evidence="1">Uncharacterized protein</fullName>
    </submittedName>
</protein>
<organism evidence="1 2">
    <name type="scientific">Glaciimonas soli</name>
    <dbReference type="NCBI Taxonomy" id="2590999"/>
    <lineage>
        <taxon>Bacteria</taxon>
        <taxon>Pseudomonadati</taxon>
        <taxon>Pseudomonadota</taxon>
        <taxon>Betaproteobacteria</taxon>
        <taxon>Burkholderiales</taxon>
        <taxon>Oxalobacteraceae</taxon>
        <taxon>Glaciimonas</taxon>
    </lineage>
</organism>
<dbReference type="AlphaFoldDB" id="A0A843YT10"/>